<protein>
    <submittedName>
        <fullName evidence="1">Uncharacterized protein</fullName>
    </submittedName>
</protein>
<accession>A0ABY7H1I1</accession>
<dbReference type="Gene3D" id="2.130.10.10">
    <property type="entry name" value="YVTN repeat-like/Quinoprotein amine dehydrogenase"/>
    <property type="match status" value="1"/>
</dbReference>
<name>A0ABY7H1I1_9BACT</name>
<sequence length="474" mass="50803">MPRVSHRCCAAALLLLATCGRGEPEPADLQALRLPTGALLSPDGSWLFVTNSNLDLGVKSSTLVVLNLRALDQAFAGPPGPADAELSAAEPCRVSEAMSEEPGAKGQEIVECDERYFIQRAHSVRLTSGAGNIALDRPIGDEGPWRLLVPSSLEARAVTWIDVVREAGGIEVDCGQDAEGECDAAHSLQRLGNDPEAPRLPSDPARIFVDREGFRFAYLPHLLGARMTLIALDAEYGPKITDITEANENFFATEPLGKGVLAGGFAVDQRACDPKDAPPSTEGCTRPLLYASHRFWPGVRLFSVETGRDTLVRFGNHWLLGVNPYAAGDRPFMGEIEFLDPEVGDRLLAVHTTPPSLSLVDTSPDASGEPLNDPIDSVSLCHNPNLLAIHRPKQGEAIAFVSCYSDDEVAAVALGSFSVIATIPVDDGPNELVVDEARRKLYVVHTLASTIGVVELDSASPRRLQMIRRIGLGG</sequence>
<dbReference type="InterPro" id="IPR015943">
    <property type="entry name" value="WD40/YVTN_repeat-like_dom_sf"/>
</dbReference>
<dbReference type="InterPro" id="IPR011048">
    <property type="entry name" value="Haem_d1_sf"/>
</dbReference>
<proteinExistence type="predicted"/>
<gene>
    <name evidence="1" type="ORF">O0S08_43250</name>
</gene>
<keyword evidence="2" id="KW-1185">Reference proteome</keyword>
<dbReference type="Proteomes" id="UP001164459">
    <property type="component" value="Chromosome"/>
</dbReference>
<dbReference type="EMBL" id="CP114040">
    <property type="protein sequence ID" value="WAS93033.1"/>
    <property type="molecule type" value="Genomic_DNA"/>
</dbReference>
<evidence type="ECO:0000313" key="1">
    <source>
        <dbReference type="EMBL" id="WAS93033.1"/>
    </source>
</evidence>
<organism evidence="1 2">
    <name type="scientific">Nannocystis punicea</name>
    <dbReference type="NCBI Taxonomy" id="2995304"/>
    <lineage>
        <taxon>Bacteria</taxon>
        <taxon>Pseudomonadati</taxon>
        <taxon>Myxococcota</taxon>
        <taxon>Polyangia</taxon>
        <taxon>Nannocystales</taxon>
        <taxon>Nannocystaceae</taxon>
        <taxon>Nannocystis</taxon>
    </lineage>
</organism>
<dbReference type="SUPFAM" id="SSF51004">
    <property type="entry name" value="C-terminal (heme d1) domain of cytochrome cd1-nitrite reductase"/>
    <property type="match status" value="1"/>
</dbReference>
<dbReference type="RefSeq" id="WP_269035384.1">
    <property type="nucleotide sequence ID" value="NZ_CP114040.1"/>
</dbReference>
<evidence type="ECO:0000313" key="2">
    <source>
        <dbReference type="Proteomes" id="UP001164459"/>
    </source>
</evidence>
<reference evidence="1" key="1">
    <citation type="submission" date="2022-11" db="EMBL/GenBank/DDBJ databases">
        <title>Minimal conservation of predation-associated metabolite biosynthetic gene clusters underscores biosynthetic potential of Myxococcota including descriptions for ten novel species: Archangium lansinium sp. nov., Myxococcus landrumus sp. nov., Nannocystis bai.</title>
        <authorList>
            <person name="Ahearne A."/>
            <person name="Stevens C."/>
            <person name="Dowd S."/>
        </authorList>
    </citation>
    <scope>NUCLEOTIDE SEQUENCE</scope>
    <source>
        <strain evidence="1">Fl3</strain>
    </source>
</reference>